<dbReference type="Gene3D" id="1.20.5.510">
    <property type="entry name" value="Single helix bin"/>
    <property type="match status" value="1"/>
</dbReference>
<comment type="subunit">
    <text evidence="3 20">The main subunits of complex b-c1 are: cytochrome b, cytochrome c1 and the Rieske protein.</text>
</comment>
<keyword evidence="9" id="KW-0001">2Fe-2S</keyword>
<dbReference type="OrthoDB" id="9767869at2"/>
<keyword evidence="6 19" id="KW-0813">Transport</keyword>
<evidence type="ECO:0000256" key="16">
    <source>
        <dbReference type="ARBA" id="ARBA00023136"/>
    </source>
</evidence>
<evidence type="ECO:0000256" key="4">
    <source>
        <dbReference type="ARBA" id="ARBA00012951"/>
    </source>
</evidence>
<dbReference type="Gene3D" id="2.102.10.10">
    <property type="entry name" value="Rieske [2Fe-2S] iron-sulphur domain"/>
    <property type="match status" value="1"/>
</dbReference>
<evidence type="ECO:0000256" key="3">
    <source>
        <dbReference type="ARBA" id="ARBA00011649"/>
    </source>
</evidence>
<dbReference type="InterPro" id="IPR036922">
    <property type="entry name" value="Rieske_2Fe-2S_sf"/>
</dbReference>
<name>A0A291P8Z2_9GAMM</name>
<evidence type="ECO:0000256" key="7">
    <source>
        <dbReference type="ARBA" id="ARBA00022475"/>
    </source>
</evidence>
<organism evidence="22 23">
    <name type="scientific">Halomonas beimenensis</name>
    <dbReference type="NCBI Taxonomy" id="475662"/>
    <lineage>
        <taxon>Bacteria</taxon>
        <taxon>Pseudomonadati</taxon>
        <taxon>Pseudomonadota</taxon>
        <taxon>Gammaproteobacteria</taxon>
        <taxon>Oceanospirillales</taxon>
        <taxon>Halomonadaceae</taxon>
        <taxon>Halomonas</taxon>
    </lineage>
</organism>
<keyword evidence="17" id="KW-1015">Disulfide bond</keyword>
<comment type="function">
    <text evidence="1">Component of the ubiquinol-cytochrome c reductase complex (complex III or cytochrome b-c1 complex), which is a respiratory chain that generates an electrochemical potential coupled to ATP synthesis.</text>
</comment>
<evidence type="ECO:0000256" key="13">
    <source>
        <dbReference type="ARBA" id="ARBA00022989"/>
    </source>
</evidence>
<dbReference type="KEGG" id="hbe:BEI_2358"/>
<comment type="miscellaneous">
    <text evidence="19">The Rieske protein is a high potential 2Fe-2S protein.</text>
</comment>
<evidence type="ECO:0000256" key="12">
    <source>
        <dbReference type="ARBA" id="ARBA00022982"/>
    </source>
</evidence>
<dbReference type="RefSeq" id="WP_097789687.1">
    <property type="nucleotide sequence ID" value="NZ_BAAADT010000004.1"/>
</dbReference>
<proteinExistence type="predicted"/>
<dbReference type="PRINTS" id="PR00162">
    <property type="entry name" value="RIESKE"/>
</dbReference>
<accession>A0A291P8Z2</accession>
<evidence type="ECO:0000256" key="1">
    <source>
        <dbReference type="ARBA" id="ARBA00002444"/>
    </source>
</evidence>
<dbReference type="EC" id="7.1.1.8" evidence="4 19"/>
<sequence>MKRRRFLVGATVVAGGAGAVFTAVPFVASWQPSARAKAAGAPVKVDVGKLEAGQQLTVEWRGRPVWVLHRTPAILERLATLTDSDRLRDPLAEVASQQPSYISGPLRSLREEFLVVIAICTHLGCVPLFRPEPGSVGDDWPGGYFCPCHGSRFDFAGRVFKAVPAPINLEVPPYRFLSDRQIEIGVDPESTTS</sequence>
<evidence type="ECO:0000256" key="11">
    <source>
        <dbReference type="ARBA" id="ARBA00022967"/>
    </source>
</evidence>
<dbReference type="GO" id="GO:0046872">
    <property type="term" value="F:metal ion binding"/>
    <property type="evidence" value="ECO:0007669"/>
    <property type="project" value="UniProtKB-KW"/>
</dbReference>
<protein>
    <recommendedName>
        <fullName evidence="5 19">Ubiquinol-cytochrome c reductase iron-sulfur subunit</fullName>
        <ecNumber evidence="4 19">7.1.1.8</ecNumber>
    </recommendedName>
</protein>
<dbReference type="InterPro" id="IPR017941">
    <property type="entry name" value="Rieske_2Fe-2S"/>
</dbReference>
<dbReference type="NCBIfam" id="TIGR01416">
    <property type="entry name" value="Rieske_proteo"/>
    <property type="match status" value="1"/>
</dbReference>
<keyword evidence="12 19" id="KW-0249">Electron transport</keyword>
<dbReference type="AlphaFoldDB" id="A0A291P8Z2"/>
<evidence type="ECO:0000256" key="2">
    <source>
        <dbReference type="ARBA" id="ARBA00004162"/>
    </source>
</evidence>
<dbReference type="InterPro" id="IPR019470">
    <property type="entry name" value="Ubiq_cytC_Rdtase_Fe-S_su_TAT"/>
</dbReference>
<keyword evidence="11" id="KW-1278">Translocase</keyword>
<evidence type="ECO:0000256" key="10">
    <source>
        <dbReference type="ARBA" id="ARBA00022723"/>
    </source>
</evidence>
<dbReference type="PANTHER" id="PTHR10134">
    <property type="entry name" value="CYTOCHROME B-C1 COMPLEX SUBUNIT RIESKE, MITOCHONDRIAL"/>
    <property type="match status" value="1"/>
</dbReference>
<evidence type="ECO:0000256" key="14">
    <source>
        <dbReference type="ARBA" id="ARBA00023004"/>
    </source>
</evidence>
<dbReference type="InterPro" id="IPR006317">
    <property type="entry name" value="Ubiquinol_cyt_c_Rdtase_Fe-S-su"/>
</dbReference>
<dbReference type="EMBL" id="CP021435">
    <property type="protein sequence ID" value="ATJ83345.1"/>
    <property type="molecule type" value="Genomic_DNA"/>
</dbReference>
<comment type="subcellular location">
    <subcellularLocation>
        <location evidence="2">Cell membrane</location>
        <topology evidence="2">Single-pass membrane protein</topology>
    </subcellularLocation>
</comment>
<evidence type="ECO:0000256" key="15">
    <source>
        <dbReference type="ARBA" id="ARBA00023014"/>
    </source>
</evidence>
<feature type="domain" description="Rieske" evidence="21">
    <location>
        <begin position="107"/>
        <end position="183"/>
    </location>
</feature>
<comment type="catalytic activity">
    <reaction evidence="18 19">
        <text>a quinol + 2 Fe(III)-[cytochrome c](out) = a quinone + 2 Fe(II)-[cytochrome c](out) + 2 H(+)(out)</text>
        <dbReference type="Rhea" id="RHEA:11484"/>
        <dbReference type="Rhea" id="RHEA-COMP:10350"/>
        <dbReference type="Rhea" id="RHEA-COMP:14399"/>
        <dbReference type="ChEBI" id="CHEBI:15378"/>
        <dbReference type="ChEBI" id="CHEBI:24646"/>
        <dbReference type="ChEBI" id="CHEBI:29033"/>
        <dbReference type="ChEBI" id="CHEBI:29034"/>
        <dbReference type="ChEBI" id="CHEBI:132124"/>
        <dbReference type="EC" id="7.1.1.8"/>
    </reaction>
</comment>
<dbReference type="InterPro" id="IPR014349">
    <property type="entry name" value="Rieske_Fe-S_prot"/>
</dbReference>
<keyword evidence="13" id="KW-1133">Transmembrane helix</keyword>
<dbReference type="CDD" id="cd03470">
    <property type="entry name" value="Rieske_cytochrome_bc1"/>
    <property type="match status" value="1"/>
</dbReference>
<dbReference type="InterPro" id="IPR005805">
    <property type="entry name" value="Rieske_Fe-S_prot_C"/>
</dbReference>
<evidence type="ECO:0000256" key="8">
    <source>
        <dbReference type="ARBA" id="ARBA00022692"/>
    </source>
</evidence>
<evidence type="ECO:0000313" key="23">
    <source>
        <dbReference type="Proteomes" id="UP000219993"/>
    </source>
</evidence>
<dbReference type="GO" id="GO:0051537">
    <property type="term" value="F:2 iron, 2 sulfur cluster binding"/>
    <property type="evidence" value="ECO:0007669"/>
    <property type="project" value="UniProtKB-KW"/>
</dbReference>
<keyword evidence="16" id="KW-0472">Membrane</keyword>
<gene>
    <name evidence="22" type="ORF">BEI_2358</name>
</gene>
<dbReference type="Pfam" id="PF00355">
    <property type="entry name" value="Rieske"/>
    <property type="match status" value="1"/>
</dbReference>
<keyword evidence="14" id="KW-0408">Iron</keyword>
<dbReference type="GO" id="GO:0008121">
    <property type="term" value="F:quinol-cytochrome-c reductase activity"/>
    <property type="evidence" value="ECO:0007669"/>
    <property type="project" value="UniProtKB-EC"/>
</dbReference>
<dbReference type="SUPFAM" id="SSF50022">
    <property type="entry name" value="ISP domain"/>
    <property type="match status" value="1"/>
</dbReference>
<evidence type="ECO:0000256" key="20">
    <source>
        <dbReference type="RuleBase" id="RU004497"/>
    </source>
</evidence>
<dbReference type="Pfam" id="PF10399">
    <property type="entry name" value="UCR_Fe-S_N"/>
    <property type="match status" value="1"/>
</dbReference>
<evidence type="ECO:0000259" key="21">
    <source>
        <dbReference type="PROSITE" id="PS51296"/>
    </source>
</evidence>
<dbReference type="PROSITE" id="PS51296">
    <property type="entry name" value="RIESKE"/>
    <property type="match status" value="1"/>
</dbReference>
<evidence type="ECO:0000256" key="5">
    <source>
        <dbReference type="ARBA" id="ARBA00019816"/>
    </source>
</evidence>
<dbReference type="Proteomes" id="UP000219993">
    <property type="component" value="Chromosome"/>
</dbReference>
<keyword evidence="23" id="KW-1185">Reference proteome</keyword>
<evidence type="ECO:0000256" key="18">
    <source>
        <dbReference type="ARBA" id="ARBA00029351"/>
    </source>
</evidence>
<keyword evidence="8" id="KW-0812">Transmembrane</keyword>
<evidence type="ECO:0000256" key="17">
    <source>
        <dbReference type="ARBA" id="ARBA00023157"/>
    </source>
</evidence>
<evidence type="ECO:0000256" key="9">
    <source>
        <dbReference type="ARBA" id="ARBA00022714"/>
    </source>
</evidence>
<comment type="cofactor">
    <cofactor evidence="19">
        <name>[2Fe-2S] cluster</name>
        <dbReference type="ChEBI" id="CHEBI:190135"/>
    </cofactor>
    <text evidence="19">Binds 1 [2Fe-2S] cluster per subunit.</text>
</comment>
<evidence type="ECO:0000313" key="22">
    <source>
        <dbReference type="EMBL" id="ATJ83345.1"/>
    </source>
</evidence>
<keyword evidence="7" id="KW-1003">Cell membrane</keyword>
<keyword evidence="10" id="KW-0479">Metal-binding</keyword>
<evidence type="ECO:0000256" key="19">
    <source>
        <dbReference type="RuleBase" id="RU004494"/>
    </source>
</evidence>
<evidence type="ECO:0000256" key="6">
    <source>
        <dbReference type="ARBA" id="ARBA00022448"/>
    </source>
</evidence>
<reference evidence="22 23" key="1">
    <citation type="journal article" date="2017" name="Sci. Rep.">
        <title>Revealing the Saline Adaptation Strategies of the Halophilic Bacterium Halomonas beimenensis through High-throughput Omics and Transposon Mutagenesis Approaches.</title>
        <authorList>
            <person name="Chen Y.H."/>
            <person name="Lin S.S."/>
            <person name="Shyu Y.T."/>
        </authorList>
    </citation>
    <scope>NUCLEOTIDE SEQUENCE [LARGE SCALE GENOMIC DNA]</scope>
    <source>
        <strain evidence="22 23">NTU-111</strain>
    </source>
</reference>
<keyword evidence="15" id="KW-0411">Iron-sulfur</keyword>
<dbReference type="GO" id="GO:0005886">
    <property type="term" value="C:plasma membrane"/>
    <property type="evidence" value="ECO:0007669"/>
    <property type="project" value="UniProtKB-SubCell"/>
</dbReference>